<dbReference type="PANTHER" id="PTHR36222">
    <property type="entry name" value="SERINE PROTEASE INHIBITOR RV3364C"/>
    <property type="match status" value="1"/>
</dbReference>
<evidence type="ECO:0000259" key="1">
    <source>
        <dbReference type="SMART" id="SM00960"/>
    </source>
</evidence>
<dbReference type="AlphaFoldDB" id="A0A3N2GR71"/>
<accession>A0A3N2GR71</accession>
<dbReference type="Proteomes" id="UP000274843">
    <property type="component" value="Unassembled WGS sequence"/>
</dbReference>
<dbReference type="SUPFAM" id="SSF103196">
    <property type="entry name" value="Roadblock/LC7 domain"/>
    <property type="match status" value="1"/>
</dbReference>
<dbReference type="EMBL" id="RKHY01000001">
    <property type="protein sequence ID" value="ROS39126.1"/>
    <property type="molecule type" value="Genomic_DNA"/>
</dbReference>
<evidence type="ECO:0000313" key="2">
    <source>
        <dbReference type="EMBL" id="ROS39126.1"/>
    </source>
</evidence>
<dbReference type="GeneID" id="301842856"/>
<keyword evidence="3" id="KW-1185">Reference proteome</keyword>
<sequence length="107" mass="11263">MILEGLVRELPQVRHAVLLTADGLVLDHSAGLDPTDAEYLASMAAVLQSLALRVSNVLDGGASRQVVVRCDRIALVVLPWNDQERLALATAEAALDEVIAKLAPGAA</sequence>
<gene>
    <name evidence="2" type="ORF">EDD35_1419</name>
</gene>
<feature type="domain" description="Roadblock/LAMTOR2" evidence="1">
    <location>
        <begin position="2"/>
        <end position="90"/>
    </location>
</feature>
<comment type="caution">
    <text evidence="2">The sequence shown here is derived from an EMBL/GenBank/DDBJ whole genome shotgun (WGS) entry which is preliminary data.</text>
</comment>
<protein>
    <submittedName>
        <fullName evidence="2">Putative regulator of Ras-like GTPase activity (Roadblock/LC7/MglB family)</fullName>
    </submittedName>
</protein>
<reference evidence="2 3" key="1">
    <citation type="submission" date="2018-11" db="EMBL/GenBank/DDBJ databases">
        <title>Sequencing the genomes of 1000 actinobacteria strains.</title>
        <authorList>
            <person name="Klenk H.-P."/>
        </authorList>
    </citation>
    <scope>NUCLEOTIDE SEQUENCE [LARGE SCALE GENOMIC DNA]</scope>
    <source>
        <strain evidence="2 3">DSM 44348</strain>
    </source>
</reference>
<evidence type="ECO:0000313" key="3">
    <source>
        <dbReference type="Proteomes" id="UP000274843"/>
    </source>
</evidence>
<dbReference type="InterPro" id="IPR004942">
    <property type="entry name" value="Roadblock/LAMTOR2_dom"/>
</dbReference>
<proteinExistence type="predicted"/>
<dbReference type="SMART" id="SM00960">
    <property type="entry name" value="Robl_LC7"/>
    <property type="match status" value="1"/>
</dbReference>
<name>A0A3N2GR71_9PSEU</name>
<organism evidence="2 3">
    <name type="scientific">Amycolatopsis thermoflava</name>
    <dbReference type="NCBI Taxonomy" id="84480"/>
    <lineage>
        <taxon>Bacteria</taxon>
        <taxon>Bacillati</taxon>
        <taxon>Actinomycetota</taxon>
        <taxon>Actinomycetes</taxon>
        <taxon>Pseudonocardiales</taxon>
        <taxon>Pseudonocardiaceae</taxon>
        <taxon>Amycolatopsis</taxon>
        <taxon>Amycolatopsis methanolica group</taxon>
    </lineage>
</organism>
<dbReference type="Pfam" id="PF03259">
    <property type="entry name" value="Robl_LC7"/>
    <property type="match status" value="1"/>
</dbReference>
<dbReference type="InterPro" id="IPR053141">
    <property type="entry name" value="Mycobact_SerProt_Inhib_Rv3364c"/>
</dbReference>
<dbReference type="RefSeq" id="WP_027931521.1">
    <property type="nucleotide sequence ID" value="NZ_CBDRBK010000050.1"/>
</dbReference>
<dbReference type="Gene3D" id="3.30.450.30">
    <property type="entry name" value="Dynein light chain 2a, cytoplasmic"/>
    <property type="match status" value="1"/>
</dbReference>
<dbReference type="PANTHER" id="PTHR36222:SF1">
    <property type="entry name" value="SERINE PROTEASE INHIBITOR RV3364C"/>
    <property type="match status" value="1"/>
</dbReference>